<gene>
    <name evidence="4" type="ORF">EI220_03960</name>
    <name evidence="3" type="ORF">ERS132414_01273</name>
</gene>
<dbReference type="InterPro" id="IPR001387">
    <property type="entry name" value="Cro/C1-type_HTH"/>
</dbReference>
<reference evidence="4 6" key="2">
    <citation type="submission" date="2018-11" db="EMBL/GenBank/DDBJ databases">
        <title>Changes in penicillin susceptibility of Streptococcus suis isolates by amino acid alterations in the penicillin-binding protein.</title>
        <authorList>
            <person name="Niemann L."/>
            <person name="Eichhorn I."/>
        </authorList>
    </citation>
    <scope>NUCLEOTIDE SEQUENCE [LARGE SCALE GENOMIC DNA]</scope>
    <source>
        <strain evidence="4 6">IMT40738</strain>
    </source>
</reference>
<protein>
    <submittedName>
        <fullName evidence="3">Cro-like protein</fullName>
    </submittedName>
    <submittedName>
        <fullName evidence="4">XRE family transcriptional regulator</fullName>
    </submittedName>
</protein>
<evidence type="ECO:0000313" key="5">
    <source>
        <dbReference type="Proteomes" id="UP000072794"/>
    </source>
</evidence>
<dbReference type="SUPFAM" id="SSF47413">
    <property type="entry name" value="lambda repressor-like DNA-binding domains"/>
    <property type="match status" value="1"/>
</dbReference>
<dbReference type="SMART" id="SM00530">
    <property type="entry name" value="HTH_XRE"/>
    <property type="match status" value="1"/>
</dbReference>
<evidence type="ECO:0000313" key="3">
    <source>
        <dbReference type="EMBL" id="CYU91033.1"/>
    </source>
</evidence>
<dbReference type="PATRIC" id="fig|1307.473.peg.2647"/>
<evidence type="ECO:0000259" key="2">
    <source>
        <dbReference type="PROSITE" id="PS50943"/>
    </source>
</evidence>
<reference evidence="3 5" key="1">
    <citation type="submission" date="2016-02" db="EMBL/GenBank/DDBJ databases">
        <authorList>
            <consortium name="Pathogen Informatics"/>
        </authorList>
    </citation>
    <scope>NUCLEOTIDE SEQUENCE [LARGE SCALE GENOMIC DNA]</scope>
    <source>
        <strain evidence="3 5">LSS52</strain>
    </source>
</reference>
<dbReference type="RefSeq" id="WP_029178279.1">
    <property type="nucleotide sequence ID" value="NZ_CEDY01000004.1"/>
</dbReference>
<dbReference type="Proteomes" id="UP000072794">
    <property type="component" value="Unassembled WGS sequence"/>
</dbReference>
<dbReference type="CDD" id="cd00093">
    <property type="entry name" value="HTH_XRE"/>
    <property type="match status" value="1"/>
</dbReference>
<evidence type="ECO:0000313" key="6">
    <source>
        <dbReference type="Proteomes" id="UP000278566"/>
    </source>
</evidence>
<dbReference type="Proteomes" id="UP000278566">
    <property type="component" value="Unassembled WGS sequence"/>
</dbReference>
<sequence>MQLLLYEARKKAGYTQKDIADKLGISETAYRQKELDQYEFKLTEMFKIADILDKDIGDIFTRKTSRKVE</sequence>
<dbReference type="AlphaFoldDB" id="A0A0M9FEY3"/>
<evidence type="ECO:0000256" key="1">
    <source>
        <dbReference type="ARBA" id="ARBA00023125"/>
    </source>
</evidence>
<dbReference type="PANTHER" id="PTHR46558:SF4">
    <property type="entry name" value="DNA-BIDING PHAGE PROTEIN"/>
    <property type="match status" value="1"/>
</dbReference>
<organism evidence="4 6">
    <name type="scientific">Streptococcus suis</name>
    <dbReference type="NCBI Taxonomy" id="1307"/>
    <lineage>
        <taxon>Bacteria</taxon>
        <taxon>Bacillati</taxon>
        <taxon>Bacillota</taxon>
        <taxon>Bacilli</taxon>
        <taxon>Lactobacillales</taxon>
        <taxon>Streptococcaceae</taxon>
        <taxon>Streptococcus</taxon>
    </lineage>
</organism>
<dbReference type="Gene3D" id="1.10.260.40">
    <property type="entry name" value="lambda repressor-like DNA-binding domains"/>
    <property type="match status" value="1"/>
</dbReference>
<dbReference type="PROSITE" id="PS50943">
    <property type="entry name" value="HTH_CROC1"/>
    <property type="match status" value="1"/>
</dbReference>
<dbReference type="EMBL" id="RRZO01000016">
    <property type="protein sequence ID" value="RRN51697.1"/>
    <property type="molecule type" value="Genomic_DNA"/>
</dbReference>
<dbReference type="EMBL" id="FIHA01000022">
    <property type="protein sequence ID" value="CYU91033.1"/>
    <property type="molecule type" value="Genomic_DNA"/>
</dbReference>
<feature type="domain" description="HTH cro/C1-type" evidence="2">
    <location>
        <begin position="5"/>
        <end position="59"/>
    </location>
</feature>
<evidence type="ECO:0000313" key="4">
    <source>
        <dbReference type="EMBL" id="RRN51697.1"/>
    </source>
</evidence>
<proteinExistence type="predicted"/>
<keyword evidence="1" id="KW-0238">DNA-binding</keyword>
<dbReference type="GO" id="GO:0003677">
    <property type="term" value="F:DNA binding"/>
    <property type="evidence" value="ECO:0007669"/>
    <property type="project" value="UniProtKB-KW"/>
</dbReference>
<dbReference type="Pfam" id="PF01381">
    <property type="entry name" value="HTH_3"/>
    <property type="match status" value="1"/>
</dbReference>
<name>A0A0M9FEY3_STRSU</name>
<dbReference type="PANTHER" id="PTHR46558">
    <property type="entry name" value="TRACRIPTIONAL REGULATORY PROTEIN-RELATED-RELATED"/>
    <property type="match status" value="1"/>
</dbReference>
<accession>A0A0M9FEY3</accession>
<dbReference type="InterPro" id="IPR010982">
    <property type="entry name" value="Lambda_DNA-bd_dom_sf"/>
</dbReference>